<evidence type="ECO:0000256" key="5">
    <source>
        <dbReference type="ARBA" id="ARBA00022729"/>
    </source>
</evidence>
<feature type="chain" id="PRO_5044867020" evidence="11">
    <location>
        <begin position="22"/>
        <end position="748"/>
    </location>
</feature>
<sequence length="748" mass="80015">MALAHLLCLIVLLSSLQFCLANGQSSPTRSQTSDLQTYIVHVTPPDGQRLSELKDLESWYYSFLPTDSTTSRNERRLLYSYQNVMTGFAARLTPDEVATMQDKPGFVAAHPEQIYSLQTTHSPQFLGLPLNQGSSNSSTMGKGIIIGIMDTGVTPDHPSFSGDGMPPPPAKWKGRCDFKPSQCNNKLIGAKTFDSSAKKNVTMPPTDDVGHGTHTASTAAGASVQQANTLRMAEGTAGGMAPYAHLAIYKVCFTASCFLGDILAGLDAALADGVDVISISIGGGSAPFYMDGIAVATFAAVQRGIFVSCSAGNSGPFSESLSNEAPWILTVGASTIDRNIVSNVKLGNGEEYEGETIYQPSFPSTLLPLVYPGIDGTEGSVYCVPGQLKSSQVEGKIVLCERGFVGRYFQAIEVKRAGGAGMIMMNQEIDGFSTLADAYDLPASHVSYFASNKIKAYINATRTPTATIMFKGTVFGNPTAPALTSFSSRGPSSISPGILKPDIIGPGVNILAAWPFPIRNDTKAKYYFNIISGTSMSCPHLSGIAALIKGIHPDWSPAAIKSAIMTTAKQLNVKQNPILDERLQPADVFAIGVGHVDPAKAIDPGFIYDMHPDDYIPYLCGLGYTDKQVATIVHKPVKCSGVSSIPEGELNYPSFSVNLGPPQTFTRTVTNVGTDYSPYVVTVVPPQGVRVTVKPNKLTFSKLNQKATYSITLSRANSTQDVAKFTQGFLRWDSKKYSVRSPISVKFN</sequence>
<dbReference type="FunFam" id="3.40.50.200:FF:000006">
    <property type="entry name" value="Subtilisin-like protease SBT1.5"/>
    <property type="match status" value="1"/>
</dbReference>
<dbReference type="Pfam" id="PF05922">
    <property type="entry name" value="Inhibitor_I9"/>
    <property type="match status" value="1"/>
</dbReference>
<dbReference type="InterPro" id="IPR023827">
    <property type="entry name" value="Peptidase_S8_Asp-AS"/>
</dbReference>
<dbReference type="Pfam" id="PF02225">
    <property type="entry name" value="PA"/>
    <property type="match status" value="1"/>
</dbReference>
<dbReference type="PROSITE" id="PS00136">
    <property type="entry name" value="SUBTILASE_ASP"/>
    <property type="match status" value="1"/>
</dbReference>
<evidence type="ECO:0000313" key="16">
    <source>
        <dbReference type="EMBL" id="KAL3746755.1"/>
    </source>
</evidence>
<reference evidence="16 17" key="1">
    <citation type="submission" date="2024-11" db="EMBL/GenBank/DDBJ databases">
        <title>Chromosome-level genome assembly of Eucalyptus globulus Labill. provides insights into its genome evolution.</title>
        <authorList>
            <person name="Li X."/>
        </authorList>
    </citation>
    <scope>NUCLEOTIDE SEQUENCE [LARGE SCALE GENOMIC DNA]</scope>
    <source>
        <strain evidence="16">CL2024</strain>
        <tissue evidence="16">Fresh tender leaves</tissue>
    </source>
</reference>
<evidence type="ECO:0000256" key="8">
    <source>
        <dbReference type="ARBA" id="ARBA00023180"/>
    </source>
</evidence>
<comment type="caution">
    <text evidence="16">The sequence shown here is derived from an EMBL/GenBank/DDBJ whole genome shotgun (WGS) entry which is preliminary data.</text>
</comment>
<accession>A0ABD3L4E5</accession>
<dbReference type="InterPro" id="IPR034197">
    <property type="entry name" value="Peptidases_S8_3"/>
</dbReference>
<comment type="similarity">
    <text evidence="2 10">Belongs to the peptidase S8 family.</text>
</comment>
<dbReference type="AlphaFoldDB" id="A0ABD3L4E5"/>
<feature type="domain" description="Subtilisin-like protease fibronectin type-III" evidence="15">
    <location>
        <begin position="649"/>
        <end position="745"/>
    </location>
</feature>
<dbReference type="SUPFAM" id="SSF52743">
    <property type="entry name" value="Subtilisin-like"/>
    <property type="match status" value="1"/>
</dbReference>
<keyword evidence="3" id="KW-0964">Secreted</keyword>
<dbReference type="Pfam" id="PF17766">
    <property type="entry name" value="fn3_6"/>
    <property type="match status" value="1"/>
</dbReference>
<keyword evidence="4 10" id="KW-0645">Protease</keyword>
<evidence type="ECO:0000256" key="11">
    <source>
        <dbReference type="SAM" id="SignalP"/>
    </source>
</evidence>
<evidence type="ECO:0000256" key="6">
    <source>
        <dbReference type="ARBA" id="ARBA00022801"/>
    </source>
</evidence>
<dbReference type="InterPro" id="IPR015500">
    <property type="entry name" value="Peptidase_S8_subtilisin-rel"/>
</dbReference>
<evidence type="ECO:0000256" key="4">
    <source>
        <dbReference type="ARBA" id="ARBA00022670"/>
    </source>
</evidence>
<evidence type="ECO:0000256" key="9">
    <source>
        <dbReference type="PIRSR" id="PIRSR615500-1"/>
    </source>
</evidence>
<dbReference type="InterPro" id="IPR041469">
    <property type="entry name" value="Subtilisin-like_FN3"/>
</dbReference>
<dbReference type="InterPro" id="IPR037045">
    <property type="entry name" value="S8pro/Inhibitor_I9_sf"/>
</dbReference>
<dbReference type="FunFam" id="3.50.30.30:FF:000005">
    <property type="entry name" value="subtilisin-like protease SBT1.5"/>
    <property type="match status" value="1"/>
</dbReference>
<feature type="active site" description="Charge relay system" evidence="9 10">
    <location>
        <position position="211"/>
    </location>
</feature>
<feature type="signal peptide" evidence="11">
    <location>
        <begin position="1"/>
        <end position="21"/>
    </location>
</feature>
<dbReference type="CDD" id="cd02120">
    <property type="entry name" value="PA_subtilisin_like"/>
    <property type="match status" value="1"/>
</dbReference>
<evidence type="ECO:0000256" key="10">
    <source>
        <dbReference type="PROSITE-ProRule" id="PRU01240"/>
    </source>
</evidence>
<evidence type="ECO:0000259" key="14">
    <source>
        <dbReference type="Pfam" id="PF05922"/>
    </source>
</evidence>
<feature type="domain" description="Inhibitor I9" evidence="14">
    <location>
        <begin position="37"/>
        <end position="118"/>
    </location>
</feature>
<dbReference type="PANTHER" id="PTHR10795">
    <property type="entry name" value="PROPROTEIN CONVERTASE SUBTILISIN/KEXIN"/>
    <property type="match status" value="1"/>
</dbReference>
<dbReference type="InterPro" id="IPR036852">
    <property type="entry name" value="Peptidase_S8/S53_dom_sf"/>
</dbReference>
<organism evidence="16 17">
    <name type="scientific">Eucalyptus globulus</name>
    <name type="common">Tasmanian blue gum</name>
    <dbReference type="NCBI Taxonomy" id="34317"/>
    <lineage>
        <taxon>Eukaryota</taxon>
        <taxon>Viridiplantae</taxon>
        <taxon>Streptophyta</taxon>
        <taxon>Embryophyta</taxon>
        <taxon>Tracheophyta</taxon>
        <taxon>Spermatophyta</taxon>
        <taxon>Magnoliopsida</taxon>
        <taxon>eudicotyledons</taxon>
        <taxon>Gunneridae</taxon>
        <taxon>Pentapetalae</taxon>
        <taxon>rosids</taxon>
        <taxon>malvids</taxon>
        <taxon>Myrtales</taxon>
        <taxon>Myrtaceae</taxon>
        <taxon>Myrtoideae</taxon>
        <taxon>Eucalypteae</taxon>
        <taxon>Eucalyptus</taxon>
    </lineage>
</organism>
<dbReference type="PRINTS" id="PR00723">
    <property type="entry name" value="SUBTILISIN"/>
</dbReference>
<evidence type="ECO:0000259" key="13">
    <source>
        <dbReference type="Pfam" id="PF02225"/>
    </source>
</evidence>
<keyword evidence="17" id="KW-1185">Reference proteome</keyword>
<dbReference type="PROSITE" id="PS51892">
    <property type="entry name" value="SUBTILASE"/>
    <property type="match status" value="1"/>
</dbReference>
<proteinExistence type="inferred from homology"/>
<dbReference type="Pfam" id="PF00082">
    <property type="entry name" value="Peptidase_S8"/>
    <property type="match status" value="1"/>
</dbReference>
<dbReference type="GO" id="GO:0006508">
    <property type="term" value="P:proteolysis"/>
    <property type="evidence" value="ECO:0007669"/>
    <property type="project" value="UniProtKB-KW"/>
</dbReference>
<dbReference type="Gene3D" id="3.30.70.80">
    <property type="entry name" value="Peptidase S8 propeptide/proteinase inhibitor I9"/>
    <property type="match status" value="1"/>
</dbReference>
<evidence type="ECO:0000256" key="2">
    <source>
        <dbReference type="ARBA" id="ARBA00011073"/>
    </source>
</evidence>
<dbReference type="CDD" id="cd04852">
    <property type="entry name" value="Peptidases_S8_3"/>
    <property type="match status" value="1"/>
</dbReference>
<dbReference type="GO" id="GO:0004252">
    <property type="term" value="F:serine-type endopeptidase activity"/>
    <property type="evidence" value="ECO:0007669"/>
    <property type="project" value="UniProtKB-UniRule"/>
</dbReference>
<dbReference type="Gene3D" id="2.60.40.2310">
    <property type="match status" value="1"/>
</dbReference>
<dbReference type="Proteomes" id="UP001634007">
    <property type="component" value="Unassembled WGS sequence"/>
</dbReference>
<evidence type="ECO:0000313" key="17">
    <source>
        <dbReference type="Proteomes" id="UP001634007"/>
    </source>
</evidence>
<feature type="domain" description="PA" evidence="13">
    <location>
        <begin position="368"/>
        <end position="453"/>
    </location>
</feature>
<feature type="domain" description="Peptidase S8/S53" evidence="12">
    <location>
        <begin position="141"/>
        <end position="575"/>
    </location>
</feature>
<dbReference type="Gene3D" id="3.50.30.30">
    <property type="match status" value="1"/>
</dbReference>
<dbReference type="GO" id="GO:0005576">
    <property type="term" value="C:extracellular region"/>
    <property type="evidence" value="ECO:0007669"/>
    <property type="project" value="UniProtKB-SubCell"/>
</dbReference>
<evidence type="ECO:0000259" key="12">
    <source>
        <dbReference type="Pfam" id="PF00082"/>
    </source>
</evidence>
<evidence type="ECO:0000256" key="7">
    <source>
        <dbReference type="ARBA" id="ARBA00022825"/>
    </source>
</evidence>
<dbReference type="InterPro" id="IPR000209">
    <property type="entry name" value="Peptidase_S8/S53_dom"/>
</dbReference>
<keyword evidence="7 10" id="KW-0720">Serine protease</keyword>
<keyword evidence="5 11" id="KW-0732">Signal</keyword>
<dbReference type="InterPro" id="IPR003137">
    <property type="entry name" value="PA_domain"/>
</dbReference>
<dbReference type="InterPro" id="IPR046450">
    <property type="entry name" value="PA_dom_sf"/>
</dbReference>
<gene>
    <name evidence="16" type="ORF">ACJRO7_015657</name>
</gene>
<name>A0ABD3L4E5_EUCGL</name>
<feature type="active site" description="Charge relay system" evidence="9 10">
    <location>
        <position position="535"/>
    </location>
</feature>
<protein>
    <submittedName>
        <fullName evidence="16">Uncharacterized protein</fullName>
    </submittedName>
</protein>
<dbReference type="InterPro" id="IPR010259">
    <property type="entry name" value="S8pro/Inhibitor_I9"/>
</dbReference>
<keyword evidence="8" id="KW-0325">Glycoprotein</keyword>
<evidence type="ECO:0000256" key="3">
    <source>
        <dbReference type="ARBA" id="ARBA00022525"/>
    </source>
</evidence>
<comment type="subcellular location">
    <subcellularLocation>
        <location evidence="1">Secreted</location>
    </subcellularLocation>
</comment>
<dbReference type="SUPFAM" id="SSF52025">
    <property type="entry name" value="PA domain"/>
    <property type="match status" value="1"/>
</dbReference>
<dbReference type="EMBL" id="JBJKBG010000003">
    <property type="protein sequence ID" value="KAL3746755.1"/>
    <property type="molecule type" value="Genomic_DNA"/>
</dbReference>
<dbReference type="InterPro" id="IPR045051">
    <property type="entry name" value="SBT"/>
</dbReference>
<evidence type="ECO:0000256" key="1">
    <source>
        <dbReference type="ARBA" id="ARBA00004613"/>
    </source>
</evidence>
<feature type="active site" description="Charge relay system" evidence="9 10">
    <location>
        <position position="150"/>
    </location>
</feature>
<dbReference type="Gene3D" id="3.40.50.200">
    <property type="entry name" value="Peptidase S8/S53 domain"/>
    <property type="match status" value="1"/>
</dbReference>
<keyword evidence="6 10" id="KW-0378">Hydrolase</keyword>
<evidence type="ECO:0000259" key="15">
    <source>
        <dbReference type="Pfam" id="PF17766"/>
    </source>
</evidence>